<dbReference type="InterPro" id="IPR009471">
    <property type="entry name" value="Ten_N"/>
</dbReference>
<accession>A0A8C4QEI5</accession>
<evidence type="ECO:0000313" key="3">
    <source>
        <dbReference type="Ensembl" id="ENSEBUP00000013653.1"/>
    </source>
</evidence>
<feature type="compositionally biased region" description="Basic and acidic residues" evidence="1">
    <location>
        <begin position="140"/>
        <end position="157"/>
    </location>
</feature>
<name>A0A8C4QEI5_EPTBU</name>
<reference evidence="3" key="2">
    <citation type="submission" date="2025-09" db="UniProtKB">
        <authorList>
            <consortium name="Ensembl"/>
        </authorList>
    </citation>
    <scope>IDENTIFICATION</scope>
</reference>
<evidence type="ECO:0000313" key="4">
    <source>
        <dbReference type="Proteomes" id="UP000694388"/>
    </source>
</evidence>
<evidence type="ECO:0000259" key="2">
    <source>
        <dbReference type="Pfam" id="PF06484"/>
    </source>
</evidence>
<feature type="domain" description="Teneurin N-terminal" evidence="2">
    <location>
        <begin position="95"/>
        <end position="160"/>
    </location>
</feature>
<dbReference type="OMA" id="HENTKSD"/>
<dbReference type="AlphaFoldDB" id="A0A8C4QEI5"/>
<dbReference type="Proteomes" id="UP000694388">
    <property type="component" value="Unplaced"/>
</dbReference>
<feature type="domain" description="Teneurin N-terminal" evidence="2">
    <location>
        <begin position="15"/>
        <end position="64"/>
    </location>
</feature>
<feature type="region of interest" description="Disordered" evidence="1">
    <location>
        <begin position="138"/>
        <end position="159"/>
    </location>
</feature>
<sequence>MEVKDTHTFSSLGGSHRGKQLHYLSSSVEICGTMALPHKSYSSSETLKAFDHESHLLYERTEQEIIAINPNLLLHIIIKLRFTVALPITLISSFSPQIVCDSNCHILSIDHMMQLWEHEAMSDGNSCVSSRANSALTLTDTEHENTKSDSETGRDSWENSGLSLSPVLCSVAFMLCRLVHPARML</sequence>
<organism evidence="3 4">
    <name type="scientific">Eptatretus burgeri</name>
    <name type="common">Inshore hagfish</name>
    <dbReference type="NCBI Taxonomy" id="7764"/>
    <lineage>
        <taxon>Eukaryota</taxon>
        <taxon>Metazoa</taxon>
        <taxon>Chordata</taxon>
        <taxon>Craniata</taxon>
        <taxon>Vertebrata</taxon>
        <taxon>Cyclostomata</taxon>
        <taxon>Myxini</taxon>
        <taxon>Myxiniformes</taxon>
        <taxon>Myxinidae</taxon>
        <taxon>Eptatretinae</taxon>
        <taxon>Eptatretus</taxon>
    </lineage>
</organism>
<dbReference type="GO" id="GO:0016020">
    <property type="term" value="C:membrane"/>
    <property type="evidence" value="ECO:0007669"/>
    <property type="project" value="InterPro"/>
</dbReference>
<dbReference type="Ensembl" id="ENSEBUT00000014229.1">
    <property type="protein sequence ID" value="ENSEBUP00000013653.1"/>
    <property type="gene ID" value="ENSEBUG00000008611.1"/>
</dbReference>
<reference evidence="3" key="1">
    <citation type="submission" date="2025-08" db="UniProtKB">
        <authorList>
            <consortium name="Ensembl"/>
        </authorList>
    </citation>
    <scope>IDENTIFICATION</scope>
</reference>
<keyword evidence="4" id="KW-1185">Reference proteome</keyword>
<proteinExistence type="predicted"/>
<protein>
    <recommendedName>
        <fullName evidence="2">Teneurin N-terminal domain-containing protein</fullName>
    </recommendedName>
</protein>
<dbReference type="Pfam" id="PF06484">
    <property type="entry name" value="Ten_N"/>
    <property type="match status" value="2"/>
</dbReference>
<evidence type="ECO:0000256" key="1">
    <source>
        <dbReference type="SAM" id="MobiDB-lite"/>
    </source>
</evidence>
<dbReference type="GO" id="GO:0007165">
    <property type="term" value="P:signal transduction"/>
    <property type="evidence" value="ECO:0007669"/>
    <property type="project" value="InterPro"/>
</dbReference>